<evidence type="ECO:0000313" key="5">
    <source>
        <dbReference type="Proteomes" id="UP000319771"/>
    </source>
</evidence>
<evidence type="ECO:0000259" key="3">
    <source>
        <dbReference type="Pfam" id="PF13860"/>
    </source>
</evidence>
<dbReference type="Pfam" id="PF13860">
    <property type="entry name" value="FlgD_ig"/>
    <property type="match status" value="1"/>
</dbReference>
<keyword evidence="1" id="KW-0732">Signal</keyword>
<dbReference type="PANTHER" id="PTHR19328:SF13">
    <property type="entry name" value="HIPL1 PROTEIN"/>
    <property type="match status" value="1"/>
</dbReference>
<evidence type="ECO:0000313" key="4">
    <source>
        <dbReference type="EMBL" id="TMQ70853.1"/>
    </source>
</evidence>
<proteinExistence type="predicted"/>
<comment type="caution">
    <text evidence="4">The sequence shown here is derived from an EMBL/GenBank/DDBJ whole genome shotgun (WGS) entry which is preliminary data.</text>
</comment>
<feature type="signal peptide" evidence="1">
    <location>
        <begin position="1"/>
        <end position="23"/>
    </location>
</feature>
<dbReference type="SUPFAM" id="SSF50952">
    <property type="entry name" value="Soluble quinoprotein glucose dehydrogenase"/>
    <property type="match status" value="1"/>
</dbReference>
<evidence type="ECO:0008006" key="6">
    <source>
        <dbReference type="Google" id="ProtNLM"/>
    </source>
</evidence>
<dbReference type="InterPro" id="IPR025965">
    <property type="entry name" value="FlgD/Vpr_Ig-like"/>
</dbReference>
<dbReference type="PANTHER" id="PTHR19328">
    <property type="entry name" value="HEDGEHOG-INTERACTING PROTEIN"/>
    <property type="match status" value="1"/>
</dbReference>
<feature type="domain" description="Glucose/Sorbosone dehydrogenase" evidence="2">
    <location>
        <begin position="40"/>
        <end position="309"/>
    </location>
</feature>
<dbReference type="Pfam" id="PF07995">
    <property type="entry name" value="GSDH"/>
    <property type="match status" value="1"/>
</dbReference>
<organism evidence="4 5">
    <name type="scientific">Eiseniibacteriota bacterium</name>
    <dbReference type="NCBI Taxonomy" id="2212470"/>
    <lineage>
        <taxon>Bacteria</taxon>
        <taxon>Candidatus Eiseniibacteriota</taxon>
    </lineage>
</organism>
<evidence type="ECO:0000256" key="1">
    <source>
        <dbReference type="SAM" id="SignalP"/>
    </source>
</evidence>
<evidence type="ECO:0000259" key="2">
    <source>
        <dbReference type="Pfam" id="PF07995"/>
    </source>
</evidence>
<dbReference type="Gene3D" id="2.120.10.30">
    <property type="entry name" value="TolB, C-terminal domain"/>
    <property type="match status" value="1"/>
</dbReference>
<dbReference type="InterPro" id="IPR011042">
    <property type="entry name" value="6-blade_b-propeller_TolB-like"/>
</dbReference>
<reference evidence="4 5" key="1">
    <citation type="journal article" date="2019" name="Nat. Microbiol.">
        <title>Mediterranean grassland soil C-N compound turnover is dependent on rainfall and depth, and is mediated by genomically divergent microorganisms.</title>
        <authorList>
            <person name="Diamond S."/>
            <person name="Andeer P.F."/>
            <person name="Li Z."/>
            <person name="Crits-Christoph A."/>
            <person name="Burstein D."/>
            <person name="Anantharaman K."/>
            <person name="Lane K.R."/>
            <person name="Thomas B.C."/>
            <person name="Pan C."/>
            <person name="Northen T.R."/>
            <person name="Banfield J.F."/>
        </authorList>
    </citation>
    <scope>NUCLEOTIDE SEQUENCE [LARGE SCALE GENOMIC DNA]</scope>
    <source>
        <strain evidence="4">WS_11</strain>
    </source>
</reference>
<dbReference type="InterPro" id="IPR012938">
    <property type="entry name" value="Glc/Sorbosone_DH"/>
</dbReference>
<dbReference type="AlphaFoldDB" id="A0A538U4P6"/>
<dbReference type="Proteomes" id="UP000319771">
    <property type="component" value="Unassembled WGS sequence"/>
</dbReference>
<protein>
    <recommendedName>
        <fullName evidence="6">T9SS type A sorting domain-containing protein</fullName>
    </recommendedName>
</protein>
<gene>
    <name evidence="4" type="ORF">E6K81_11610</name>
</gene>
<dbReference type="InterPro" id="IPR011041">
    <property type="entry name" value="Quinoprot_gluc/sorb_DH_b-prop"/>
</dbReference>
<feature type="chain" id="PRO_5021718125" description="T9SS type A sorting domain-containing protein" evidence="1">
    <location>
        <begin position="24"/>
        <end position="512"/>
    </location>
</feature>
<dbReference type="Gene3D" id="2.60.40.4070">
    <property type="match status" value="1"/>
</dbReference>
<name>A0A538U4P6_UNCEI</name>
<feature type="domain" description="FlgD/Vpr Ig-like" evidence="3">
    <location>
        <begin position="436"/>
        <end position="498"/>
    </location>
</feature>
<dbReference type="EMBL" id="VBPB01000198">
    <property type="protein sequence ID" value="TMQ70853.1"/>
    <property type="molecule type" value="Genomic_DNA"/>
</dbReference>
<sequence>MRLAAVLPFVIAASLAFGSRASAQYTLPLGFVDEPVVGGFDQPVGMTLLPDGRLLVVERTTAHVRLAVNGAIAANDPLLTVPNVNSTGGEQGLLGIAVDPGWPARPYLYVHFDYGGSANIHIARFTATGDLGFTGNGELTVSPASRFDILTTPPDNADNHNGGTLRFGPDGMLYCSLGDDASGCPALDLTVLVGKILRLDVSGLPAGPGGPPTLGAITPPDNPFVGNLDPNTRLVWASGLRNPFRFAIDPVTGSLAIGDVGLDTREEMDVATSGGRSFEWPIREGDVAGPAACPGADLGRFTGPVYVYPHPSGEAVIGGVVYRRNGGAGSFPAAYEGDIFFSDFYAPWMRRLKGAGSAWSLAPAGGQPNATDWGTGPTFVSDWLEVPDGSLLYCHMLGNSGSGLGAIRRIRYTGTAPTPPAGSLLAPFASPAVGSATLPFTLVRPARVSLTLYDIAGRPVRTLIAGEARNAGPDQAFWDGRGDDGRDAPAGIYVVRFVADGVRSERRFPLFR</sequence>
<accession>A0A538U4P6</accession>